<protein>
    <submittedName>
        <fullName evidence="2">VWA domain-containing protein</fullName>
    </submittedName>
</protein>
<dbReference type="SUPFAM" id="SSF53300">
    <property type="entry name" value="vWA-like"/>
    <property type="match status" value="1"/>
</dbReference>
<dbReference type="Pfam" id="PF05762">
    <property type="entry name" value="VWA_CoxE"/>
    <property type="match status" value="1"/>
</dbReference>
<evidence type="ECO:0000313" key="3">
    <source>
        <dbReference type="Proteomes" id="UP000326903"/>
    </source>
</evidence>
<sequence>MKQQAFQTRSIAESVVGFVQFARSHGLNVGIQETQDALRCAKEGLISNRDSFKYALKAIFCNSPEERKVYEKLFLLYWDTNPTDLQEIKNKTLVKGSFKKKNSASLVMLGRGKTEASEEEGKNVSGATETERLKRTDFSKLNETDSALLEDIARKMFKQMAIRLRRRMRESRSKGQINLRRTIRRSVGYGGEPIELFRRAQRPKKQRLIVLLDVSGSMDRYSYFLLRFICALRENFRQMEAFVFSTSLIRISKALQQNRVDFVLTAISEQADNWSSGTRIGECLHEFNDKYGKLLLNGSPVILILSDGLDTSDPELLSQEMIKLQRRAKRIIWLNPLKGMKGYAPEARGMKAALPSIDDFRFAHNLESLLELENILANA</sequence>
<dbReference type="PANTHER" id="PTHR39338">
    <property type="entry name" value="BLL5662 PROTEIN-RELATED"/>
    <property type="match status" value="1"/>
</dbReference>
<dbReference type="RefSeq" id="WP_150416262.1">
    <property type="nucleotide sequence ID" value="NZ_VYQF01000007.1"/>
</dbReference>
<comment type="caution">
    <text evidence="2">The sequence shown here is derived from an EMBL/GenBank/DDBJ whole genome shotgun (WGS) entry which is preliminary data.</text>
</comment>
<dbReference type="InterPro" id="IPR036465">
    <property type="entry name" value="vWFA_dom_sf"/>
</dbReference>
<dbReference type="PANTHER" id="PTHR39338:SF6">
    <property type="entry name" value="BLL5662 PROTEIN"/>
    <property type="match status" value="1"/>
</dbReference>
<dbReference type="Proteomes" id="UP000326903">
    <property type="component" value="Unassembled WGS sequence"/>
</dbReference>
<evidence type="ECO:0000313" key="2">
    <source>
        <dbReference type="EMBL" id="KAA9036520.1"/>
    </source>
</evidence>
<dbReference type="InterPro" id="IPR008912">
    <property type="entry name" value="Uncharacterised_CoxE"/>
</dbReference>
<accession>A0A5J5IDC3</accession>
<dbReference type="AlphaFoldDB" id="A0A5J5IDC3"/>
<feature type="compositionally biased region" description="Basic and acidic residues" evidence="1">
    <location>
        <begin position="112"/>
        <end position="122"/>
    </location>
</feature>
<proteinExistence type="predicted"/>
<dbReference type="Gene3D" id="3.40.50.410">
    <property type="entry name" value="von Willebrand factor, type A domain"/>
    <property type="match status" value="1"/>
</dbReference>
<name>A0A5J5IDC3_9BACT</name>
<evidence type="ECO:0000256" key="1">
    <source>
        <dbReference type="SAM" id="MobiDB-lite"/>
    </source>
</evidence>
<dbReference type="PIRSF" id="PIRSF010256">
    <property type="entry name" value="CoxE_vWa"/>
    <property type="match status" value="1"/>
</dbReference>
<organism evidence="2 3">
    <name type="scientific">Ginsengibacter hankyongi</name>
    <dbReference type="NCBI Taxonomy" id="2607284"/>
    <lineage>
        <taxon>Bacteria</taxon>
        <taxon>Pseudomonadati</taxon>
        <taxon>Bacteroidota</taxon>
        <taxon>Chitinophagia</taxon>
        <taxon>Chitinophagales</taxon>
        <taxon>Chitinophagaceae</taxon>
        <taxon>Ginsengibacter</taxon>
    </lineage>
</organism>
<feature type="region of interest" description="Disordered" evidence="1">
    <location>
        <begin position="110"/>
        <end position="129"/>
    </location>
</feature>
<gene>
    <name evidence="2" type="ORF">FW778_18035</name>
</gene>
<keyword evidence="3" id="KW-1185">Reference proteome</keyword>
<reference evidence="2 3" key="1">
    <citation type="submission" date="2019-09" db="EMBL/GenBank/DDBJ databases">
        <title>Draft genome sequence of Ginsengibacter sp. BR5-29.</title>
        <authorList>
            <person name="Im W.-T."/>
        </authorList>
    </citation>
    <scope>NUCLEOTIDE SEQUENCE [LARGE SCALE GENOMIC DNA]</scope>
    <source>
        <strain evidence="2 3">BR5-29</strain>
    </source>
</reference>
<dbReference type="CDD" id="cd00198">
    <property type="entry name" value="vWFA"/>
    <property type="match status" value="1"/>
</dbReference>
<dbReference type="EMBL" id="VYQF01000007">
    <property type="protein sequence ID" value="KAA9036520.1"/>
    <property type="molecule type" value="Genomic_DNA"/>
</dbReference>
<dbReference type="InterPro" id="IPR011195">
    <property type="entry name" value="UCP010256"/>
</dbReference>